<sequence length="63" mass="7179">MCNLVFSLRRTKALSRWPIMVHAHHANVYLQVPELSMLLCCMHYVTNQLTPNALADASLILVE</sequence>
<dbReference type="EMBL" id="GBRH01205128">
    <property type="protein sequence ID" value="JAD92767.1"/>
    <property type="molecule type" value="Transcribed_RNA"/>
</dbReference>
<organism evidence="1">
    <name type="scientific">Arundo donax</name>
    <name type="common">Giant reed</name>
    <name type="synonym">Donax arundinaceus</name>
    <dbReference type="NCBI Taxonomy" id="35708"/>
    <lineage>
        <taxon>Eukaryota</taxon>
        <taxon>Viridiplantae</taxon>
        <taxon>Streptophyta</taxon>
        <taxon>Embryophyta</taxon>
        <taxon>Tracheophyta</taxon>
        <taxon>Spermatophyta</taxon>
        <taxon>Magnoliopsida</taxon>
        <taxon>Liliopsida</taxon>
        <taxon>Poales</taxon>
        <taxon>Poaceae</taxon>
        <taxon>PACMAD clade</taxon>
        <taxon>Arundinoideae</taxon>
        <taxon>Arundineae</taxon>
        <taxon>Arundo</taxon>
    </lineage>
</organism>
<protein>
    <submittedName>
        <fullName evidence="1">Uncharacterized protein</fullName>
    </submittedName>
</protein>
<dbReference type="AlphaFoldDB" id="A0A0A9E9V8"/>
<accession>A0A0A9E9V8</accession>
<name>A0A0A9E9V8_ARUDO</name>
<proteinExistence type="predicted"/>
<reference evidence="1" key="1">
    <citation type="submission" date="2014-09" db="EMBL/GenBank/DDBJ databases">
        <authorList>
            <person name="Magalhaes I.L.F."/>
            <person name="Oliveira U."/>
            <person name="Santos F.R."/>
            <person name="Vidigal T.H.D.A."/>
            <person name="Brescovit A.D."/>
            <person name="Santos A.J."/>
        </authorList>
    </citation>
    <scope>NUCLEOTIDE SEQUENCE</scope>
    <source>
        <tissue evidence="1">Shoot tissue taken approximately 20 cm above the soil surface</tissue>
    </source>
</reference>
<evidence type="ECO:0000313" key="1">
    <source>
        <dbReference type="EMBL" id="JAD92767.1"/>
    </source>
</evidence>
<reference evidence="1" key="2">
    <citation type="journal article" date="2015" name="Data Brief">
        <title>Shoot transcriptome of the giant reed, Arundo donax.</title>
        <authorList>
            <person name="Barrero R.A."/>
            <person name="Guerrero F.D."/>
            <person name="Moolhuijzen P."/>
            <person name="Goolsby J.A."/>
            <person name="Tidwell J."/>
            <person name="Bellgard S.E."/>
            <person name="Bellgard M.I."/>
        </authorList>
    </citation>
    <scope>NUCLEOTIDE SEQUENCE</scope>
    <source>
        <tissue evidence="1">Shoot tissue taken approximately 20 cm above the soil surface</tissue>
    </source>
</reference>